<dbReference type="InterPro" id="IPR054549">
    <property type="entry name" value="UVB_sens_RUS_dom"/>
</dbReference>
<comment type="caution">
    <text evidence="8">The sequence shown here is derived from an EMBL/GenBank/DDBJ whole genome shotgun (WGS) entry which is preliminary data.</text>
</comment>
<dbReference type="PANTHER" id="PTHR12770">
    <property type="entry name" value="RUS1 FAMILY PROTEIN C16ORF58"/>
    <property type="match status" value="1"/>
</dbReference>
<evidence type="ECO:0000259" key="7">
    <source>
        <dbReference type="Pfam" id="PF04884"/>
    </source>
</evidence>
<dbReference type="GO" id="GO:0016020">
    <property type="term" value="C:membrane"/>
    <property type="evidence" value="ECO:0007669"/>
    <property type="project" value="UniProtKB-SubCell"/>
</dbReference>
<evidence type="ECO:0000313" key="8">
    <source>
        <dbReference type="EMBL" id="RYO86961.1"/>
    </source>
</evidence>
<reference evidence="8 9" key="1">
    <citation type="submission" date="2018-06" db="EMBL/GenBank/DDBJ databases">
        <title>Complete Genomes of Monosporascus.</title>
        <authorList>
            <person name="Robinson A.J."/>
            <person name="Natvig D.O."/>
        </authorList>
    </citation>
    <scope>NUCLEOTIDE SEQUENCE [LARGE SCALE GENOMIC DNA]</scope>
    <source>
        <strain evidence="8 9">CBS 110550</strain>
    </source>
</reference>
<proteinExistence type="inferred from homology"/>
<dbReference type="Proteomes" id="UP000293360">
    <property type="component" value="Unassembled WGS sequence"/>
</dbReference>
<protein>
    <recommendedName>
        <fullName evidence="7">Protein root UVB sensitive/RUS domain-containing protein</fullName>
    </recommendedName>
</protein>
<evidence type="ECO:0000256" key="3">
    <source>
        <dbReference type="ARBA" id="ARBA00022692"/>
    </source>
</evidence>
<keyword evidence="4 6" id="KW-1133">Transmembrane helix</keyword>
<name>A0A4V1X945_9PEZI</name>
<keyword evidence="5 6" id="KW-0472">Membrane</keyword>
<feature type="transmembrane region" description="Helical" evidence="6">
    <location>
        <begin position="232"/>
        <end position="251"/>
    </location>
</feature>
<gene>
    <name evidence="8" type="ORF">DL764_008928</name>
</gene>
<dbReference type="AlphaFoldDB" id="A0A4V1X945"/>
<keyword evidence="3 6" id="KW-0812">Transmembrane</keyword>
<dbReference type="Pfam" id="PF04884">
    <property type="entry name" value="UVB_sens_prot"/>
    <property type="match status" value="1"/>
</dbReference>
<dbReference type="OrthoDB" id="364779at2759"/>
<evidence type="ECO:0000313" key="9">
    <source>
        <dbReference type="Proteomes" id="UP000293360"/>
    </source>
</evidence>
<dbReference type="InterPro" id="IPR006968">
    <property type="entry name" value="RUS_fam"/>
</dbReference>
<comment type="similarity">
    <text evidence="2">Belongs to the RUS1 family.</text>
</comment>
<evidence type="ECO:0000256" key="2">
    <source>
        <dbReference type="ARBA" id="ARBA00007558"/>
    </source>
</evidence>
<evidence type="ECO:0000256" key="1">
    <source>
        <dbReference type="ARBA" id="ARBA00004370"/>
    </source>
</evidence>
<dbReference type="PANTHER" id="PTHR12770:SF31">
    <property type="entry name" value="RUS FAMILY MEMBER 1"/>
    <property type="match status" value="1"/>
</dbReference>
<evidence type="ECO:0000256" key="6">
    <source>
        <dbReference type="SAM" id="Phobius"/>
    </source>
</evidence>
<keyword evidence="9" id="KW-1185">Reference proteome</keyword>
<evidence type="ECO:0000256" key="4">
    <source>
        <dbReference type="ARBA" id="ARBA00022989"/>
    </source>
</evidence>
<comment type="subcellular location">
    <subcellularLocation>
        <location evidence="1">Membrane</location>
    </subcellularLocation>
</comment>
<evidence type="ECO:0000256" key="5">
    <source>
        <dbReference type="ARBA" id="ARBA00023136"/>
    </source>
</evidence>
<organism evidence="8 9">
    <name type="scientific">Monosporascus ibericus</name>
    <dbReference type="NCBI Taxonomy" id="155417"/>
    <lineage>
        <taxon>Eukaryota</taxon>
        <taxon>Fungi</taxon>
        <taxon>Dikarya</taxon>
        <taxon>Ascomycota</taxon>
        <taxon>Pezizomycotina</taxon>
        <taxon>Sordariomycetes</taxon>
        <taxon>Xylariomycetidae</taxon>
        <taxon>Xylariales</taxon>
        <taxon>Xylariales incertae sedis</taxon>
        <taxon>Monosporascus</taxon>
    </lineage>
</organism>
<feature type="domain" description="Protein root UVB sensitive/RUS" evidence="7">
    <location>
        <begin position="36"/>
        <end position="274"/>
    </location>
</feature>
<sequence length="427" mass="46507">MASPKLVSAIDESGAVLCVYDRDAKADSWKAVPPQKTTRGYAKAVLDVFLPAGYPHTVTPDYTPYQIYDSLQAFSSTIAGLLSSRAVLQGFGVGDSSSSATGAVLLTVLQESTGRLATILFAHRFGQAIEPECKRYRFLADLLNDSALVLDVLSPLLPGHPRVLALCGTGVLRALCGVSAGAAKASLSAHFARNGNLAELNAKDGSQETVISLLGMLAGSLFVRAVSSNAAVWAWMAVLVAAHLATNYAAVRAVRMRSLNRQRAELVLTHYVHTGRVLNPAQAAARERILTWRSPGVSFASSFPRSYEITAEDLRRHRDDQYVVTTQRRQQWYNVASKQWKRTVELFMKEGATPRDTLEAWFKGLRLCGLDGRSQERGEKTISTTMMKGETDEELLSDEFWRALASAGWDLDAGALETGAAVRIRVE</sequence>
<dbReference type="EMBL" id="QJNU01000762">
    <property type="protein sequence ID" value="RYO86961.1"/>
    <property type="molecule type" value="Genomic_DNA"/>
</dbReference>
<accession>A0A4V1X945</accession>